<keyword evidence="11" id="KW-0378">Hydrolase</keyword>
<dbReference type="GO" id="GO:0046872">
    <property type="term" value="F:metal ion binding"/>
    <property type="evidence" value="ECO:0007669"/>
    <property type="project" value="UniProtKB-KW"/>
</dbReference>
<dbReference type="InterPro" id="IPR000123">
    <property type="entry name" value="Reverse_transcriptase_msDNA"/>
</dbReference>
<evidence type="ECO:0000259" key="10">
    <source>
        <dbReference type="PROSITE" id="PS50878"/>
    </source>
</evidence>
<evidence type="ECO:0000256" key="7">
    <source>
        <dbReference type="ARBA" id="ARBA00023118"/>
    </source>
</evidence>
<dbReference type="CDD" id="cd03487">
    <property type="entry name" value="RT_Bac_retron_II"/>
    <property type="match status" value="1"/>
</dbReference>
<evidence type="ECO:0000313" key="11">
    <source>
        <dbReference type="EMBL" id="ABR72549.1"/>
    </source>
</evidence>
<dbReference type="NCBIfam" id="NF038237">
    <property type="entry name" value="retron_Ec67_fus"/>
    <property type="match status" value="1"/>
</dbReference>
<keyword evidence="6" id="KW-0695">RNA-directed DNA polymerase</keyword>
<dbReference type="AlphaFoldDB" id="A6W1H0"/>
<dbReference type="InterPro" id="IPR043502">
    <property type="entry name" value="DNA/RNA_pol_sf"/>
</dbReference>
<dbReference type="EMBL" id="CP000749">
    <property type="protein sequence ID" value="ABR72549.1"/>
    <property type="molecule type" value="Genomic_DNA"/>
</dbReference>
<dbReference type="eggNOG" id="COG3344">
    <property type="taxonomic scope" value="Bacteria"/>
</dbReference>
<evidence type="ECO:0000256" key="2">
    <source>
        <dbReference type="ARBA" id="ARBA00022679"/>
    </source>
</evidence>
<dbReference type="GO" id="GO:0003723">
    <property type="term" value="F:RNA binding"/>
    <property type="evidence" value="ECO:0007669"/>
    <property type="project" value="InterPro"/>
</dbReference>
<keyword evidence="3" id="KW-0548">Nucleotidyltransferase</keyword>
<keyword evidence="4" id="KW-0479">Metal-binding</keyword>
<dbReference type="InterPro" id="IPR053543">
    <property type="entry name" value="Bacterial_RT"/>
</dbReference>
<comment type="catalytic activity">
    <reaction evidence="9">
        <text>DNA(n) + a 2'-deoxyribonucleoside 5'-triphosphate = DNA(n+1) + diphosphate</text>
        <dbReference type="Rhea" id="RHEA:22508"/>
        <dbReference type="Rhea" id="RHEA-COMP:17339"/>
        <dbReference type="Rhea" id="RHEA-COMP:17340"/>
        <dbReference type="ChEBI" id="CHEBI:33019"/>
        <dbReference type="ChEBI" id="CHEBI:61560"/>
        <dbReference type="ChEBI" id="CHEBI:173112"/>
        <dbReference type="EC" id="2.7.7.49"/>
    </reaction>
</comment>
<dbReference type="EC" id="2.7.7.49" evidence="1"/>
<evidence type="ECO:0000256" key="4">
    <source>
        <dbReference type="ARBA" id="ARBA00022723"/>
    </source>
</evidence>
<evidence type="ECO:0000256" key="5">
    <source>
        <dbReference type="ARBA" id="ARBA00022842"/>
    </source>
</evidence>
<dbReference type="HOGENOM" id="CLU_034461_0_0_6"/>
<reference evidence="11" key="1">
    <citation type="submission" date="2007-06" db="EMBL/GenBank/DDBJ databases">
        <title>Complete sequence of Marinomonas sp. MWYL1.</title>
        <authorList>
            <consortium name="US DOE Joint Genome Institute"/>
            <person name="Copeland A."/>
            <person name="Lucas S."/>
            <person name="Lapidus A."/>
            <person name="Barry K."/>
            <person name="Glavina del Rio T."/>
            <person name="Dalin E."/>
            <person name="Tice H."/>
            <person name="Pitluck S."/>
            <person name="Kiss H."/>
            <person name="Brettin T."/>
            <person name="Bruce D."/>
            <person name="Detter J.C."/>
            <person name="Han C."/>
            <person name="Schmutz J."/>
            <person name="Larimer F."/>
            <person name="Land M."/>
            <person name="Hauser L."/>
            <person name="Kyrpides N."/>
            <person name="Kim E."/>
            <person name="Johnston A.W.B."/>
            <person name="Todd J.D."/>
            <person name="Rogers R."/>
            <person name="Wexler M."/>
            <person name="Bond P.L."/>
            <person name="Li Y."/>
            <person name="Richardson P."/>
        </authorList>
    </citation>
    <scope>NUCLEOTIDE SEQUENCE [LARGE SCALE GENOMIC DNA]</scope>
    <source>
        <strain evidence="11">MWYL1</strain>
    </source>
</reference>
<comment type="similarity">
    <text evidence="8">Belongs to the bacterial reverse transcriptase family.</text>
</comment>
<dbReference type="Pfam" id="PF00078">
    <property type="entry name" value="RVT_1"/>
    <property type="match status" value="1"/>
</dbReference>
<dbReference type="KEGG" id="mmw:Mmwyl1_3648"/>
<dbReference type="GO" id="GO:0003964">
    <property type="term" value="F:RNA-directed DNA polymerase activity"/>
    <property type="evidence" value="ECO:0007669"/>
    <property type="project" value="UniProtKB-KW"/>
</dbReference>
<sequence length="563" mass="65116">MFTLLELREARTTRDLAKLLGYSSKGLTSLTFHHFQPSLKYITFTIPKKNGTERLISAPNEKLKTLQGKLSLLLQDIESELEEYNPKKNKIVHGFKRDRTIITNAKRHIKKKYVLNLDIKDYFGSITFPRIMGFFIKDTNYQLDPHIATRIAQIACHDGSLPQGSPCSPVVSNLIFRLVDMRLLKICQKYHLTYTRYADDLTFSSQRPIDEFLINKIIAQIEQANFEVNKNKTRVYDYNKCQQVTGLTVNEKVSVNKKYYKNVRAMTHSLLKTGRFLIDNKTGSINSLEGMLSFIDQVQLEGKSRFALHGAEFRKLNAKEKLLRDFYFYKKFYSNKMPLVIGEGKTDGIILKTLIYKTCPEDSVFFKDRFDGSYDCKLDFHYWTEKDSRFFGSSGGAAQIIDFIKFIFEYRQKSSRIESCHVEKIRPIILVLDTDGEGIKAINAINAYFLSKKKIDENVGKVKKNEKLIETGKEIESFYKITEDIYIVPISNKIGRDIEDLFPLSLLTRPYKRMKFKKVSSEEKAYDKIVFAEKIVKPLSKESDFALFSPVTEAFKAILSNTL</sequence>
<evidence type="ECO:0000256" key="6">
    <source>
        <dbReference type="ARBA" id="ARBA00022918"/>
    </source>
</evidence>
<proteinExistence type="inferred from homology"/>
<protein>
    <recommendedName>
        <fullName evidence="1">RNA-directed DNA polymerase</fullName>
        <ecNumber evidence="1">2.7.7.49</ecNumber>
    </recommendedName>
</protein>
<organism evidence="11">
    <name type="scientific">Marinomonas sp. (strain MWYL1)</name>
    <dbReference type="NCBI Taxonomy" id="400668"/>
    <lineage>
        <taxon>Bacteria</taxon>
        <taxon>Pseudomonadati</taxon>
        <taxon>Pseudomonadota</taxon>
        <taxon>Gammaproteobacteria</taxon>
        <taxon>Oceanospirillales</taxon>
        <taxon>Oceanospirillaceae</taxon>
        <taxon>Marinomonas</taxon>
    </lineage>
</organism>
<keyword evidence="5" id="KW-0460">Magnesium</keyword>
<dbReference type="GO" id="GO:0051607">
    <property type="term" value="P:defense response to virus"/>
    <property type="evidence" value="ECO:0007669"/>
    <property type="project" value="UniProtKB-KW"/>
</dbReference>
<dbReference type="STRING" id="400668.Mmwyl1_3648"/>
<dbReference type="InterPro" id="IPR051083">
    <property type="entry name" value="GrpII_Intron_Splice-Mob/Def"/>
</dbReference>
<feature type="domain" description="Reverse transcriptase" evidence="10">
    <location>
        <begin position="27"/>
        <end position="249"/>
    </location>
</feature>
<evidence type="ECO:0000256" key="9">
    <source>
        <dbReference type="ARBA" id="ARBA00048173"/>
    </source>
</evidence>
<evidence type="ECO:0000256" key="3">
    <source>
        <dbReference type="ARBA" id="ARBA00022695"/>
    </source>
</evidence>
<keyword evidence="2" id="KW-0808">Transferase</keyword>
<accession>A6W1H0</accession>
<dbReference type="SUPFAM" id="SSF56672">
    <property type="entry name" value="DNA/RNA polymerases"/>
    <property type="match status" value="1"/>
</dbReference>
<dbReference type="PROSITE" id="PS50878">
    <property type="entry name" value="RT_POL"/>
    <property type="match status" value="1"/>
</dbReference>
<dbReference type="PRINTS" id="PR00866">
    <property type="entry name" value="RNADNAPOLMS"/>
</dbReference>
<dbReference type="GO" id="GO:0016787">
    <property type="term" value="F:hydrolase activity"/>
    <property type="evidence" value="ECO:0007669"/>
    <property type="project" value="UniProtKB-KW"/>
</dbReference>
<dbReference type="InterPro" id="IPR000477">
    <property type="entry name" value="RT_dom"/>
</dbReference>
<evidence type="ECO:0000256" key="8">
    <source>
        <dbReference type="ARBA" id="ARBA00034120"/>
    </source>
</evidence>
<dbReference type="PANTHER" id="PTHR34047">
    <property type="entry name" value="NUCLEAR INTRON MATURASE 1, MITOCHONDRIAL-RELATED"/>
    <property type="match status" value="1"/>
</dbReference>
<evidence type="ECO:0000256" key="1">
    <source>
        <dbReference type="ARBA" id="ARBA00012493"/>
    </source>
</evidence>
<keyword evidence="7" id="KW-0051">Antiviral defense</keyword>
<name>A6W1H0_MARMS</name>
<dbReference type="PANTHER" id="PTHR34047:SF7">
    <property type="entry name" value="RNA-DIRECTED DNA POLYMERASE"/>
    <property type="match status" value="1"/>
</dbReference>
<gene>
    <name evidence="11" type="ordered locus">Mmwyl1_3648</name>
</gene>